<dbReference type="PANTHER" id="PTHR45767:SF3">
    <property type="entry name" value="FORKHEAD BOX PROTEIN O4"/>
    <property type="match status" value="1"/>
</dbReference>
<evidence type="ECO:0000256" key="6">
    <source>
        <dbReference type="ARBA" id="ARBA00023242"/>
    </source>
</evidence>
<dbReference type="GO" id="GO:0001666">
    <property type="term" value="P:response to hypoxia"/>
    <property type="evidence" value="ECO:0007669"/>
    <property type="project" value="Ensembl"/>
</dbReference>
<feature type="compositionally biased region" description="Polar residues" evidence="8">
    <location>
        <begin position="274"/>
        <end position="286"/>
    </location>
</feature>
<evidence type="ECO:0000256" key="2">
    <source>
        <dbReference type="ARBA" id="ARBA00022490"/>
    </source>
</evidence>
<evidence type="ECO:0000313" key="10">
    <source>
        <dbReference type="Ensembl" id="ENSMAMP00000031346.1"/>
    </source>
</evidence>
<dbReference type="SMART" id="SM00339">
    <property type="entry name" value="FH"/>
    <property type="match status" value="1"/>
</dbReference>
<dbReference type="Ensembl" id="ENSMAMT00000032164.2">
    <property type="protein sequence ID" value="ENSMAMP00000031346.1"/>
    <property type="gene ID" value="ENSMAMG00000021104.2"/>
</dbReference>
<dbReference type="Pfam" id="PF16676">
    <property type="entry name" value="FOXO-TAD"/>
    <property type="match status" value="1"/>
</dbReference>
<dbReference type="InterPro" id="IPR030456">
    <property type="entry name" value="TF_fork_head_CS_2"/>
</dbReference>
<name>A0A3Q3N787_9TELE</name>
<dbReference type="RefSeq" id="XP_026186017.1">
    <property type="nucleotide sequence ID" value="XM_026330232.1"/>
</dbReference>
<evidence type="ECO:0000256" key="3">
    <source>
        <dbReference type="ARBA" id="ARBA00023015"/>
    </source>
</evidence>
<dbReference type="AlphaFoldDB" id="A0A3Q3N787"/>
<proteinExistence type="predicted"/>
<reference evidence="10" key="2">
    <citation type="submission" date="2025-09" db="UniProtKB">
        <authorList>
            <consortium name="Ensembl"/>
        </authorList>
    </citation>
    <scope>IDENTIFICATION</scope>
</reference>
<feature type="compositionally biased region" description="Pro residues" evidence="8">
    <location>
        <begin position="347"/>
        <end position="356"/>
    </location>
</feature>
<dbReference type="CDD" id="cd20062">
    <property type="entry name" value="FH_FOXO4"/>
    <property type="match status" value="1"/>
</dbReference>
<dbReference type="OrthoDB" id="5954824at2759"/>
<dbReference type="InterPro" id="IPR032067">
    <property type="entry name" value="FOXO-TAD"/>
</dbReference>
<organism evidence="10 11">
    <name type="scientific">Mastacembelus armatus</name>
    <name type="common">zig-zag eel</name>
    <dbReference type="NCBI Taxonomy" id="205130"/>
    <lineage>
        <taxon>Eukaryota</taxon>
        <taxon>Metazoa</taxon>
        <taxon>Chordata</taxon>
        <taxon>Craniata</taxon>
        <taxon>Vertebrata</taxon>
        <taxon>Euteleostomi</taxon>
        <taxon>Actinopterygii</taxon>
        <taxon>Neopterygii</taxon>
        <taxon>Teleostei</taxon>
        <taxon>Neoteleostei</taxon>
        <taxon>Acanthomorphata</taxon>
        <taxon>Anabantaria</taxon>
        <taxon>Synbranchiformes</taxon>
        <taxon>Mastacembelidae</taxon>
        <taxon>Mastacembelus</taxon>
    </lineage>
</organism>
<dbReference type="GO" id="GO:0001945">
    <property type="term" value="P:lymph vessel development"/>
    <property type="evidence" value="ECO:0007669"/>
    <property type="project" value="UniProtKB-ARBA"/>
</dbReference>
<dbReference type="Gene3D" id="1.10.10.10">
    <property type="entry name" value="Winged helix-like DNA-binding domain superfamily/Winged helix DNA-binding domain"/>
    <property type="match status" value="1"/>
</dbReference>
<feature type="region of interest" description="Disordered" evidence="8">
    <location>
        <begin position="1"/>
        <end position="74"/>
    </location>
</feature>
<keyword evidence="4 7" id="KW-0238">DNA-binding</keyword>
<feature type="region of interest" description="Disordered" evidence="8">
    <location>
        <begin position="179"/>
        <end position="310"/>
    </location>
</feature>
<evidence type="ECO:0000256" key="4">
    <source>
        <dbReference type="ARBA" id="ARBA00023125"/>
    </source>
</evidence>
<dbReference type="CTD" id="4303"/>
<evidence type="ECO:0000259" key="9">
    <source>
        <dbReference type="PROSITE" id="PS50039"/>
    </source>
</evidence>
<dbReference type="GO" id="GO:0005634">
    <property type="term" value="C:nucleus"/>
    <property type="evidence" value="ECO:0007669"/>
    <property type="project" value="UniProtKB-SubCell"/>
</dbReference>
<keyword evidence="3" id="KW-0805">Transcription regulation</keyword>
<feature type="compositionally biased region" description="Basic residues" evidence="8">
    <location>
        <begin position="203"/>
        <end position="213"/>
    </location>
</feature>
<dbReference type="PRINTS" id="PR00053">
    <property type="entry name" value="FORKHEAD"/>
</dbReference>
<feature type="region of interest" description="Disordered" evidence="8">
    <location>
        <begin position="499"/>
        <end position="530"/>
    </location>
</feature>
<dbReference type="GeneID" id="113144300"/>
<dbReference type="GO" id="GO:0032364">
    <property type="term" value="P:intracellular oxygen homeostasis"/>
    <property type="evidence" value="ECO:0007669"/>
    <property type="project" value="Ensembl"/>
</dbReference>
<dbReference type="Pfam" id="PF00250">
    <property type="entry name" value="Forkhead"/>
    <property type="match status" value="1"/>
</dbReference>
<feature type="region of interest" description="Disordered" evidence="8">
    <location>
        <begin position="334"/>
        <end position="408"/>
    </location>
</feature>
<feature type="compositionally biased region" description="Polar residues" evidence="8">
    <location>
        <begin position="367"/>
        <end position="408"/>
    </location>
</feature>
<feature type="DNA-binding region" description="Fork-head" evidence="7">
    <location>
        <begin position="99"/>
        <end position="207"/>
    </location>
</feature>
<dbReference type="STRING" id="205130.ENSMAMP00000031346"/>
<accession>A0A3Q3N787</accession>
<dbReference type="PROSITE" id="PS50039">
    <property type="entry name" value="FORK_HEAD_3"/>
    <property type="match status" value="1"/>
</dbReference>
<dbReference type="GO" id="GO:0000978">
    <property type="term" value="F:RNA polymerase II cis-regulatory region sequence-specific DNA binding"/>
    <property type="evidence" value="ECO:0007669"/>
    <property type="project" value="TreeGrafter"/>
</dbReference>
<dbReference type="FunCoup" id="A0A3Q3N787">
    <property type="interactions" value="918"/>
</dbReference>
<protein>
    <submittedName>
        <fullName evidence="10">Forkhead box O4</fullName>
    </submittedName>
</protein>
<feature type="compositionally biased region" description="Gly residues" evidence="8">
    <location>
        <begin position="219"/>
        <end position="235"/>
    </location>
</feature>
<evidence type="ECO:0000256" key="7">
    <source>
        <dbReference type="PROSITE-ProRule" id="PRU00089"/>
    </source>
</evidence>
<dbReference type="InterPro" id="IPR047409">
    <property type="entry name" value="FH_FOXO4"/>
</dbReference>
<dbReference type="PANTHER" id="PTHR45767">
    <property type="entry name" value="FORKHEAD BOX PROTEIN O"/>
    <property type="match status" value="1"/>
</dbReference>
<keyword evidence="5" id="KW-0804">Transcription</keyword>
<keyword evidence="11" id="KW-1185">Reference proteome</keyword>
<dbReference type="PROSITE" id="PS00658">
    <property type="entry name" value="FORK_HEAD_2"/>
    <property type="match status" value="1"/>
</dbReference>
<dbReference type="InterPro" id="IPR001766">
    <property type="entry name" value="Fork_head_dom"/>
</dbReference>
<evidence type="ECO:0000313" key="11">
    <source>
        <dbReference type="Proteomes" id="UP000261640"/>
    </source>
</evidence>
<dbReference type="GO" id="GO:0005737">
    <property type="term" value="C:cytoplasm"/>
    <property type="evidence" value="ECO:0007669"/>
    <property type="project" value="UniProtKB-SubCell"/>
</dbReference>
<evidence type="ECO:0000256" key="1">
    <source>
        <dbReference type="ARBA" id="ARBA00004496"/>
    </source>
</evidence>
<reference evidence="10" key="1">
    <citation type="submission" date="2025-08" db="UniProtKB">
        <authorList>
            <consortium name="Ensembl"/>
        </authorList>
    </citation>
    <scope>IDENTIFICATION</scope>
</reference>
<dbReference type="InterPro" id="IPR036390">
    <property type="entry name" value="WH_DNA-bd_sf"/>
</dbReference>
<keyword evidence="6 7" id="KW-0539">Nucleus</keyword>
<sequence>MEESGVPPIDPDFEPQSRPRSCTWPLPRPDISAVKPEGTDGTESAAGTPPADEDKSDSQQITSEPEKAAAAGVEGGVVVGGVGGAGATPRKGSSRRNAWGNQSYADLISQAIENSPEKRLTLAQIYEWMVKTVPYFRDKGDSNSSAGWKNSIRHNLSLHNKFLRVHNESTGKSSWWMLNPEGGKTVKTPRRRAASMDNSSKLLKSRMRAKQTKKQAGAAGLGATGGVLQGDGSTGSAGADSPNSSQQFPKWGVNSSSPSSRASGEDTEMWTTFRPRTSSNASTLSGRLSPIAPGQEDENNLPEDGLLGRYTTSSLTPTLTETLMEELDIIDGLTLMTGPQGGASPSTAPPAPPTPLPSASTLLPRGSNFSSFHQLQPSSLSQASTHSGTQASVSQCGPSSKEPSTFSNSLFNPMSSCGSRGSSHYNTHVPSSLEALLTSDSPPPSDVMMAQVDPLIPSPGGVGLMALGASVVGVSSKPNQLLLGKGLESRTVASMALQTQIQPQQHHLHHQQQPPHLQQQQPQPQRQHHSQMELGMILSGISQDPSQLSALKAQHATVPAVGSHHGGPVSSASPGVGLQGMGQFGAPSCFPTSQDRLPTDLDIDMFTENLDCDVDYIINSDLMDGDGMDFNFDPVLPGGQGYTGPTTTQGSAHNWVPS</sequence>
<feature type="compositionally biased region" description="Low complexity" evidence="8">
    <location>
        <begin position="499"/>
        <end position="525"/>
    </location>
</feature>
<dbReference type="InterPro" id="IPR036388">
    <property type="entry name" value="WH-like_DNA-bd_sf"/>
</dbReference>
<feature type="compositionally biased region" description="Polar residues" evidence="8">
    <location>
        <begin position="242"/>
        <end position="262"/>
    </location>
</feature>
<dbReference type="SUPFAM" id="SSF46785">
    <property type="entry name" value="Winged helix' DNA-binding domain"/>
    <property type="match status" value="1"/>
</dbReference>
<dbReference type="GO" id="GO:0000981">
    <property type="term" value="F:DNA-binding transcription factor activity, RNA polymerase II-specific"/>
    <property type="evidence" value="ECO:0007669"/>
    <property type="project" value="TreeGrafter"/>
</dbReference>
<feature type="domain" description="Fork-head" evidence="9">
    <location>
        <begin position="99"/>
        <end position="207"/>
    </location>
</feature>
<dbReference type="FunFam" id="1.10.10.10:FF:000032">
    <property type="entry name" value="Forkhead box protein O4"/>
    <property type="match status" value="1"/>
</dbReference>
<evidence type="ECO:0000256" key="8">
    <source>
        <dbReference type="SAM" id="MobiDB-lite"/>
    </source>
</evidence>
<dbReference type="Proteomes" id="UP000261640">
    <property type="component" value="Unplaced"/>
</dbReference>
<evidence type="ECO:0000256" key="5">
    <source>
        <dbReference type="ARBA" id="ARBA00023163"/>
    </source>
</evidence>
<comment type="subcellular location">
    <subcellularLocation>
        <location evidence="1">Cytoplasm</location>
    </subcellularLocation>
    <subcellularLocation>
        <location evidence="7">Nucleus</location>
    </subcellularLocation>
</comment>
<keyword evidence="2" id="KW-0963">Cytoplasm</keyword>
<dbReference type="GeneTree" id="ENSGT00940000159334"/>
<dbReference type="InParanoid" id="A0A3Q3N787"/>